<reference evidence="2 3" key="1">
    <citation type="submission" date="2016-08" db="EMBL/GenBank/DDBJ databases">
        <title>New Insights into Marine Group III Euryarchaeota, from dark to light.</title>
        <authorList>
            <person name="Haro-Moreno J.M."/>
            <person name="Rodriguez-Valera F."/>
            <person name="Lopez-Garcia P."/>
            <person name="Moreira D."/>
            <person name="Martin-Cuadrado A.B."/>
        </authorList>
    </citation>
    <scope>NUCLEOTIDE SEQUENCE [LARGE SCALE GENOMIC DNA]</scope>
    <source>
        <strain evidence="2">CG-Epi2</strain>
    </source>
</reference>
<organism evidence="2 3">
    <name type="scientific">Marine Group III euryarchaeote CG-Epi2</name>
    <dbReference type="NCBI Taxonomy" id="1888996"/>
    <lineage>
        <taxon>Archaea</taxon>
        <taxon>Methanobacteriati</taxon>
        <taxon>Thermoplasmatota</taxon>
        <taxon>Thermoplasmata</taxon>
        <taxon>Candidatus Thermoprofundales</taxon>
    </lineage>
</organism>
<feature type="transmembrane region" description="Helical" evidence="1">
    <location>
        <begin position="7"/>
        <end position="25"/>
    </location>
</feature>
<keyword evidence="1" id="KW-1133">Transmembrane helix</keyword>
<evidence type="ECO:0000313" key="3">
    <source>
        <dbReference type="Proteomes" id="UP000183615"/>
    </source>
</evidence>
<name>A0A1J5TKM7_9ARCH</name>
<sequence length="62" mass="6935">MSLIFKQVTSAIFLLIGLIISLSWYEWKDSPIWMLIVGGLLSLLGIIGVVLNIIESEESLEE</sequence>
<proteinExistence type="predicted"/>
<evidence type="ECO:0000313" key="2">
    <source>
        <dbReference type="EMBL" id="OIR21519.1"/>
    </source>
</evidence>
<comment type="caution">
    <text evidence="2">The sequence shown here is derived from an EMBL/GenBank/DDBJ whole genome shotgun (WGS) entry which is preliminary data.</text>
</comment>
<keyword evidence="1" id="KW-0812">Transmembrane</keyword>
<feature type="transmembrane region" description="Helical" evidence="1">
    <location>
        <begin position="31"/>
        <end position="54"/>
    </location>
</feature>
<gene>
    <name evidence="2" type="ORF">BET99_02110</name>
</gene>
<dbReference type="AlphaFoldDB" id="A0A1J5TKM7"/>
<evidence type="ECO:0000256" key="1">
    <source>
        <dbReference type="SAM" id="Phobius"/>
    </source>
</evidence>
<dbReference type="EMBL" id="MIYZ01000040">
    <property type="protein sequence ID" value="OIR21519.1"/>
    <property type="molecule type" value="Genomic_DNA"/>
</dbReference>
<protein>
    <submittedName>
        <fullName evidence="2">Uncharacterized protein</fullName>
    </submittedName>
</protein>
<dbReference type="Proteomes" id="UP000183615">
    <property type="component" value="Unassembled WGS sequence"/>
</dbReference>
<keyword evidence="1" id="KW-0472">Membrane</keyword>
<accession>A0A1J5TKM7</accession>